<name>A0AC58UHZ7_TOBAC</name>
<protein>
    <submittedName>
        <fullName evidence="2">Uncharacterized protein LOC142180900</fullName>
    </submittedName>
</protein>
<gene>
    <name evidence="2" type="primary">LOC142180900</name>
</gene>
<evidence type="ECO:0000313" key="2">
    <source>
        <dbReference type="RefSeq" id="XP_075109115.1"/>
    </source>
</evidence>
<dbReference type="RefSeq" id="XP_075109115.1">
    <property type="nucleotide sequence ID" value="XM_075253014.1"/>
</dbReference>
<accession>A0AC58UHZ7</accession>
<reference evidence="2" key="2">
    <citation type="submission" date="2025-08" db="UniProtKB">
        <authorList>
            <consortium name="RefSeq"/>
        </authorList>
    </citation>
    <scope>IDENTIFICATION</scope>
    <source>
        <tissue evidence="2">Leaf</tissue>
    </source>
</reference>
<sequence length="134" mass="15074">MANEKSVLELQEVPTKQVLKYRPFERATSIIPTEITTTSGHFQCTTTKDSCSTPKTADRLKKRSINGSKRVFKDASFSLMLDASRAGGDFHLRTATNMYPHIHEAVEKAQVLLECHLQPAEEKSSCLICWTFVL</sequence>
<dbReference type="Proteomes" id="UP000790787">
    <property type="component" value="Chromosome 1"/>
</dbReference>
<reference evidence="1" key="1">
    <citation type="journal article" date="2014" name="Nat. Commun.">
        <title>The tobacco genome sequence and its comparison with those of tomato and potato.</title>
        <authorList>
            <person name="Sierro N."/>
            <person name="Battey J.N."/>
            <person name="Ouadi S."/>
            <person name="Bakaher N."/>
            <person name="Bovet L."/>
            <person name="Willig A."/>
            <person name="Goepfert S."/>
            <person name="Peitsch M.C."/>
            <person name="Ivanov N.V."/>
        </authorList>
    </citation>
    <scope>NUCLEOTIDE SEQUENCE [LARGE SCALE GENOMIC DNA]</scope>
</reference>
<keyword evidence="1" id="KW-1185">Reference proteome</keyword>
<evidence type="ECO:0000313" key="1">
    <source>
        <dbReference type="Proteomes" id="UP000790787"/>
    </source>
</evidence>
<organism evidence="1 2">
    <name type="scientific">Nicotiana tabacum</name>
    <name type="common">Common tobacco</name>
    <dbReference type="NCBI Taxonomy" id="4097"/>
    <lineage>
        <taxon>Eukaryota</taxon>
        <taxon>Viridiplantae</taxon>
        <taxon>Streptophyta</taxon>
        <taxon>Embryophyta</taxon>
        <taxon>Tracheophyta</taxon>
        <taxon>Spermatophyta</taxon>
        <taxon>Magnoliopsida</taxon>
        <taxon>eudicotyledons</taxon>
        <taxon>Gunneridae</taxon>
        <taxon>Pentapetalae</taxon>
        <taxon>asterids</taxon>
        <taxon>lamiids</taxon>
        <taxon>Solanales</taxon>
        <taxon>Solanaceae</taxon>
        <taxon>Nicotianoideae</taxon>
        <taxon>Nicotianeae</taxon>
        <taxon>Nicotiana</taxon>
    </lineage>
</organism>
<proteinExistence type="predicted"/>